<proteinExistence type="predicted"/>
<name>A0A6B0XZP6_9RHOB</name>
<comment type="caution">
    <text evidence="1">The sequence shown here is derived from an EMBL/GenBank/DDBJ whole genome shotgun (WGS) entry which is preliminary data.</text>
</comment>
<protein>
    <recommendedName>
        <fullName evidence="2">Transferrin-binding protein-like solute binding protein</fullName>
    </recommendedName>
</protein>
<dbReference type="AlphaFoldDB" id="A0A6B0XZP6"/>
<evidence type="ECO:0000313" key="1">
    <source>
        <dbReference type="EMBL" id="MXY34081.1"/>
    </source>
</evidence>
<dbReference type="Gene3D" id="2.40.160.90">
    <property type="match status" value="1"/>
</dbReference>
<organism evidence="1">
    <name type="scientific">Boseongicola sp. SB0664_bin_43</name>
    <dbReference type="NCBI Taxonomy" id="2604844"/>
    <lineage>
        <taxon>Bacteria</taxon>
        <taxon>Pseudomonadati</taxon>
        <taxon>Pseudomonadota</taxon>
        <taxon>Alphaproteobacteria</taxon>
        <taxon>Rhodobacterales</taxon>
        <taxon>Paracoccaceae</taxon>
        <taxon>Boseongicola</taxon>
    </lineage>
</organism>
<reference evidence="1" key="1">
    <citation type="submission" date="2019-09" db="EMBL/GenBank/DDBJ databases">
        <title>Characterisation of the sponge microbiome using genome-centric metagenomics.</title>
        <authorList>
            <person name="Engelberts J.P."/>
            <person name="Robbins S.J."/>
            <person name="De Goeij J.M."/>
            <person name="Aranda M."/>
            <person name="Bell S.C."/>
            <person name="Webster N.S."/>
        </authorList>
    </citation>
    <scope>NUCLEOTIDE SEQUENCE</scope>
    <source>
        <strain evidence="1">SB0664_bin_43</strain>
    </source>
</reference>
<dbReference type="PROSITE" id="PS51257">
    <property type="entry name" value="PROKAR_LIPOPROTEIN"/>
    <property type="match status" value="1"/>
</dbReference>
<gene>
    <name evidence="1" type="ORF">F4Y60_08315</name>
</gene>
<sequence>MRVPLIFACTCALASCERGSPDMVPPPSQPISDTSIIRDAVGGQPLAMESDDVESELVALRDAATSYRTTDRYDNHGNLARTVDCTGDTCRLGDATLTAADLDPSAMTFEAVMVHNGLPVFQGAQETDQADGGSLRINTYGAWMDDGAFWLQNIIRRDVEGETTAFEAFGATLGEATGEKLTGSGTATWSGIMLGFNLAATEAYHGDAEITANLADADVDVAFTNIHELFTGIAQNDITFSNVPLTPEGFALGARPDSRIAATFYGTGHAEVGGTFEHGDVLGAFGATKDE</sequence>
<accession>A0A6B0XZP6</accession>
<dbReference type="EMBL" id="VXRY01000328">
    <property type="protein sequence ID" value="MXY34081.1"/>
    <property type="molecule type" value="Genomic_DNA"/>
</dbReference>
<evidence type="ECO:0008006" key="2">
    <source>
        <dbReference type="Google" id="ProtNLM"/>
    </source>
</evidence>